<reference evidence="18 19" key="1">
    <citation type="submission" date="2011-01" db="EMBL/GenBank/DDBJ databases">
        <title>Complete sequence of Thermoanaerobacter brockii finnii Ako-1.</title>
        <authorList>
            <consortium name="US DOE Joint Genome Institute"/>
            <person name="Lucas S."/>
            <person name="Copeland A."/>
            <person name="Lapidus A."/>
            <person name="Cheng J.-F."/>
            <person name="Goodwin L."/>
            <person name="Pitluck S."/>
            <person name="Chertkov O."/>
            <person name="Munk C."/>
            <person name="Detter J.C."/>
            <person name="Han C."/>
            <person name="Tapia R."/>
            <person name="Land M."/>
            <person name="Hauser L."/>
            <person name="Kyrpides N."/>
            <person name="Ivanova N."/>
            <person name="Mikhailova N."/>
            <person name="Pagani I."/>
            <person name="Hemme C.L."/>
            <person name="Woyke T."/>
        </authorList>
    </citation>
    <scope>NUCLEOTIDE SEQUENCE [LARGE SCALE GENOMIC DNA]</scope>
    <source>
        <strain evidence="19">ATCC 43586 / DSM 3389 / AKO-1</strain>
    </source>
</reference>
<dbReference type="FunFam" id="3.40.50.300:FF:001236">
    <property type="entry name" value="ATP-dependent helicase/nuclease subunit A"/>
    <property type="match status" value="1"/>
</dbReference>
<feature type="domain" description="UvrD-like helicase C-terminal" evidence="17">
    <location>
        <begin position="518"/>
        <end position="809"/>
    </location>
</feature>
<evidence type="ECO:0000256" key="3">
    <source>
        <dbReference type="ARBA" id="ARBA00022763"/>
    </source>
</evidence>
<dbReference type="Gene3D" id="3.90.320.10">
    <property type="match status" value="1"/>
</dbReference>
<dbReference type="GO" id="GO:0043138">
    <property type="term" value="F:3'-5' DNA helicase activity"/>
    <property type="evidence" value="ECO:0007669"/>
    <property type="project" value="UniProtKB-UniRule"/>
</dbReference>
<dbReference type="KEGG" id="tbo:Thebr_2059"/>
<dbReference type="GO" id="GO:0033202">
    <property type="term" value="C:DNA helicase complex"/>
    <property type="evidence" value="ECO:0007669"/>
    <property type="project" value="TreeGrafter"/>
</dbReference>
<evidence type="ECO:0000259" key="16">
    <source>
        <dbReference type="PROSITE" id="PS51198"/>
    </source>
</evidence>
<dbReference type="InterPro" id="IPR011335">
    <property type="entry name" value="Restrct_endonuc-II-like"/>
</dbReference>
<keyword evidence="10 13" id="KW-0413">Isomerase</keyword>
<feature type="binding site" evidence="14">
    <location>
        <begin position="24"/>
        <end position="31"/>
    </location>
    <ligand>
        <name>ATP</name>
        <dbReference type="ChEBI" id="CHEBI:30616"/>
    </ligand>
</feature>
<feature type="domain" description="UvrD-like helicase ATP-binding" evidence="16">
    <location>
        <begin position="3"/>
        <end position="474"/>
    </location>
</feature>
<evidence type="ECO:0000256" key="10">
    <source>
        <dbReference type="ARBA" id="ARBA00023235"/>
    </source>
</evidence>
<dbReference type="Gene3D" id="3.40.50.300">
    <property type="entry name" value="P-loop containing nucleotide triphosphate hydrolases"/>
    <property type="match status" value="4"/>
</dbReference>
<evidence type="ECO:0000256" key="15">
    <source>
        <dbReference type="SAM" id="MobiDB-lite"/>
    </source>
</evidence>
<evidence type="ECO:0000256" key="9">
    <source>
        <dbReference type="ARBA" id="ARBA00023204"/>
    </source>
</evidence>
<dbReference type="Pfam" id="PF00580">
    <property type="entry name" value="UvrD-helicase"/>
    <property type="match status" value="1"/>
</dbReference>
<dbReference type="SMR" id="E8UR78"/>
<keyword evidence="8 13" id="KW-0238">DNA-binding</keyword>
<dbReference type="InterPro" id="IPR038726">
    <property type="entry name" value="PDDEXK_AddAB-type"/>
</dbReference>
<gene>
    <name evidence="13" type="primary">addA</name>
    <name evidence="18" type="ordered locus">Thebr_2059</name>
</gene>
<dbReference type="GO" id="GO:0008408">
    <property type="term" value="F:3'-5' exonuclease activity"/>
    <property type="evidence" value="ECO:0007669"/>
    <property type="project" value="UniProtKB-UniRule"/>
</dbReference>
<dbReference type="PROSITE" id="PS51217">
    <property type="entry name" value="UVRD_HELICASE_CTER"/>
    <property type="match status" value="1"/>
</dbReference>
<comment type="catalytic activity">
    <reaction evidence="11 13">
        <text>Couples ATP hydrolysis with the unwinding of duplex DNA by translocating in the 3'-5' direction.</text>
        <dbReference type="EC" id="5.6.2.4"/>
    </reaction>
</comment>
<comment type="function">
    <text evidence="13">The heterodimer acts as both an ATP-dependent DNA helicase and an ATP-dependent, dual-direction single-stranded exonuclease. Recognizes the chi site generating a DNA molecule suitable for the initiation of homologous recombination. The AddA nuclease domain is required for chi fragment generation; this subunit has the helicase and 3' -&gt; 5' nuclease activities.</text>
</comment>
<keyword evidence="3 13" id="KW-0227">DNA damage</keyword>
<dbReference type="HAMAP" id="MF_01451">
    <property type="entry name" value="AddA"/>
    <property type="match status" value="1"/>
</dbReference>
<dbReference type="PROSITE" id="PS51198">
    <property type="entry name" value="UVRD_HELICASE_ATP_BIND"/>
    <property type="match status" value="1"/>
</dbReference>
<dbReference type="SUPFAM" id="SSF52980">
    <property type="entry name" value="Restriction endonuclease-like"/>
    <property type="match status" value="1"/>
</dbReference>
<evidence type="ECO:0000256" key="2">
    <source>
        <dbReference type="ARBA" id="ARBA00022741"/>
    </source>
</evidence>
<dbReference type="InterPro" id="IPR014017">
    <property type="entry name" value="DNA_helicase_UvrD-like_C"/>
</dbReference>
<dbReference type="Proteomes" id="UP000002062">
    <property type="component" value="Chromosome"/>
</dbReference>
<comment type="similarity">
    <text evidence="13">Belongs to the helicase family. AddA subfamily.</text>
</comment>
<dbReference type="InterPro" id="IPR011604">
    <property type="entry name" value="PDDEXK-like_dom_sf"/>
</dbReference>
<evidence type="ECO:0000256" key="1">
    <source>
        <dbReference type="ARBA" id="ARBA00022722"/>
    </source>
</evidence>
<dbReference type="GO" id="GO:0000724">
    <property type="term" value="P:double-strand break repair via homologous recombination"/>
    <property type="evidence" value="ECO:0007669"/>
    <property type="project" value="UniProtKB-UniRule"/>
</dbReference>
<evidence type="ECO:0000256" key="14">
    <source>
        <dbReference type="PROSITE-ProRule" id="PRU00560"/>
    </source>
</evidence>
<keyword evidence="6 13" id="KW-0269">Exonuclease</keyword>
<evidence type="ECO:0000256" key="12">
    <source>
        <dbReference type="ARBA" id="ARBA00048988"/>
    </source>
</evidence>
<sequence>MGTKWTEEQKQAITTRGSNLLVAAAAGSGKTAVLVERIINLITDEENPVDIDRLLVVTFTNAAASEMRERIAEALIAILDQNPEDKRLANQLTLLNKATITTIHSFCLEVVRNNFFLLDLDPNFRIGDDTETLLLQLEASEELFEEMYAKEDKDKEGFLTLVESYGGTKDDQDLQDILLRLYGFVRSLPWPEKWLKDVINTFRVEDNFKFETSKWAEVILDSLKVEISGILNTMLVAVDKLKNEAGLEGYFHAFQREAYEIEQLLQYDNWNEFKNHIQAIEFERLPNAGKDANKNVKEEVSNIRKKVKDKIKEIKEKFFSDSVEEIKDEIKALYPIMEALADLILLFDKKYKEKKREKGIIDFNDIEHFALQILTEIDEEGAVNPSEVALHYREKFEEIFVDEYQDSNLIQEEILSIIARENPPNRFMVGDVKQSIYRFRQANPYIFFEKYNSYSLDTGEKNQKILLYKNFRSRIEVIEAINYIFKKIMSKNIGEVNYTEEEKLNYGAEYEIPPEDSVTGGAVELHLIEKQKVEEEVEEKEEEKNEEKDFEEEEEDLIDDIQVEARVVAERIKQLFSQNFMVYDKNIKSYRVVDYRDIVVLLRATDRWAPVFLEELTQAGIPAFADTGTGYFDTTEIKTIISLLQVIDNPMQDIPLLAVLRSPIFSFTEEELIDLRLEDMEKTIYEAIKKASQREDELGEKAKNFLDTLKKWQEKAVYMPVDEFLWYLYKDTGYYSYVAAMPQGVQRQANLRILFERAKQYEETSFKGLFNFINFINRLKVSSGDMGSAKIVGENENVVRIMSIHKSKGLEFPVVIVAGLGKQFNTKDLYQKILYHHFLGLGPEFVDFRRRISYPSIVKEAIKYKIKLEGLSEEMRVLYVALTRAKEKLILVGSARDIKKNVRKWANAAILQEKVSEYDILNGKSYMDWIGAAVIRHKDLEPLREFAGVSLSEEEDASKWEVKLWNKKDVLLEKEKNDKVDVVERLRSLDLDAHYSEFYKEVERRLNYVYPYEKACYLPAKLSVTEVKRILNAEVVDEDTTSIFEREVLKTPIFLEKKKGLTAAEKGIAMHLVMQKLDLDKDLSLEGIKEQIKDMVDREILTEEQAKEVNIHKIEGFFKTSLGERMLSSKNVKREVPFHIKLSSREIYKDLPEEYENEFIQVQGIIDCFFEEEDGLVLIDYKTDYVQEGKVEEIKERYKVQIELYSKALENITGKKVKEKYIYLFFNGNILEY</sequence>
<evidence type="ECO:0000313" key="19">
    <source>
        <dbReference type="Proteomes" id="UP000002062"/>
    </source>
</evidence>
<dbReference type="CDD" id="cd17932">
    <property type="entry name" value="DEXQc_UvrD"/>
    <property type="match status" value="1"/>
</dbReference>
<keyword evidence="4 13" id="KW-0378">Hydrolase</keyword>
<dbReference type="GO" id="GO:0016887">
    <property type="term" value="F:ATP hydrolysis activity"/>
    <property type="evidence" value="ECO:0007669"/>
    <property type="project" value="RHEA"/>
</dbReference>
<name>E8UR78_THEBF</name>
<evidence type="ECO:0000256" key="7">
    <source>
        <dbReference type="ARBA" id="ARBA00022840"/>
    </source>
</evidence>
<dbReference type="SUPFAM" id="SSF52540">
    <property type="entry name" value="P-loop containing nucleoside triphosphate hydrolases"/>
    <property type="match status" value="1"/>
</dbReference>
<dbReference type="GO" id="GO:0005524">
    <property type="term" value="F:ATP binding"/>
    <property type="evidence" value="ECO:0007669"/>
    <property type="project" value="UniProtKB-UniRule"/>
</dbReference>
<evidence type="ECO:0000256" key="8">
    <source>
        <dbReference type="ARBA" id="ARBA00023125"/>
    </source>
</evidence>
<dbReference type="RefSeq" id="WP_012269714.1">
    <property type="nucleotide sequence ID" value="NC_014964.1"/>
</dbReference>
<evidence type="ECO:0000313" key="18">
    <source>
        <dbReference type="EMBL" id="ADV80574.1"/>
    </source>
</evidence>
<protein>
    <recommendedName>
        <fullName evidence="13">ATP-dependent helicase/nuclease subunit A</fullName>
        <ecNumber evidence="13">3.1.-.-</ecNumber>
        <ecNumber evidence="13">5.6.2.4</ecNumber>
    </recommendedName>
    <alternativeName>
        <fullName evidence="13">ATP-dependent helicase/nuclease AddA</fullName>
    </alternativeName>
    <alternativeName>
        <fullName evidence="13">DNA 3'-5' helicase AddA</fullName>
    </alternativeName>
</protein>
<dbReference type="PANTHER" id="PTHR11070">
    <property type="entry name" value="UVRD / RECB / PCRA DNA HELICASE FAMILY MEMBER"/>
    <property type="match status" value="1"/>
</dbReference>
<evidence type="ECO:0000256" key="4">
    <source>
        <dbReference type="ARBA" id="ARBA00022801"/>
    </source>
</evidence>
<dbReference type="Pfam" id="PF12705">
    <property type="entry name" value="PDDEXK_1"/>
    <property type="match status" value="1"/>
</dbReference>
<dbReference type="AlphaFoldDB" id="E8UR78"/>
<evidence type="ECO:0000259" key="17">
    <source>
        <dbReference type="PROSITE" id="PS51217"/>
    </source>
</evidence>
<proteinExistence type="inferred from homology"/>
<dbReference type="GO" id="GO:0003690">
    <property type="term" value="F:double-stranded DNA binding"/>
    <property type="evidence" value="ECO:0007669"/>
    <property type="project" value="UniProtKB-UniRule"/>
</dbReference>
<dbReference type="EC" id="5.6.2.4" evidence="13"/>
<dbReference type="NCBIfam" id="TIGR02785">
    <property type="entry name" value="addA_Gpos"/>
    <property type="match status" value="1"/>
</dbReference>
<evidence type="ECO:0000256" key="5">
    <source>
        <dbReference type="ARBA" id="ARBA00022806"/>
    </source>
</evidence>
<organism evidence="18 19">
    <name type="scientific">Thermoanaerobacter brockii subsp. finnii (strain ATCC 43586 / DSM 3389 / AKO-1)</name>
    <name type="common">Thermoanaerobacter finnii</name>
    <dbReference type="NCBI Taxonomy" id="509193"/>
    <lineage>
        <taxon>Bacteria</taxon>
        <taxon>Bacillati</taxon>
        <taxon>Bacillota</taxon>
        <taxon>Clostridia</taxon>
        <taxon>Thermoanaerobacterales</taxon>
        <taxon>Thermoanaerobacteraceae</taxon>
        <taxon>Thermoanaerobacter</taxon>
    </lineage>
</organism>
<feature type="region of interest" description="Disordered" evidence="15">
    <location>
        <begin position="533"/>
        <end position="555"/>
    </location>
</feature>
<keyword evidence="19" id="KW-1185">Reference proteome</keyword>
<dbReference type="InterPro" id="IPR014152">
    <property type="entry name" value="AddA"/>
</dbReference>
<comment type="catalytic activity">
    <reaction evidence="12 13">
        <text>ATP + H2O = ADP + phosphate + H(+)</text>
        <dbReference type="Rhea" id="RHEA:13065"/>
        <dbReference type="ChEBI" id="CHEBI:15377"/>
        <dbReference type="ChEBI" id="CHEBI:15378"/>
        <dbReference type="ChEBI" id="CHEBI:30616"/>
        <dbReference type="ChEBI" id="CHEBI:43474"/>
        <dbReference type="ChEBI" id="CHEBI:456216"/>
        <dbReference type="EC" id="5.6.2.4"/>
    </reaction>
</comment>
<dbReference type="EMBL" id="CP002466">
    <property type="protein sequence ID" value="ADV80574.1"/>
    <property type="molecule type" value="Genomic_DNA"/>
</dbReference>
<dbReference type="PANTHER" id="PTHR11070:SF48">
    <property type="entry name" value="ATP-DEPENDENT HELICASE_NUCLEASE SUBUNIT A"/>
    <property type="match status" value="1"/>
</dbReference>
<keyword evidence="2 13" id="KW-0547">Nucleotide-binding</keyword>
<comment type="subunit">
    <text evidence="13">Heterodimer of AddA and AddB/RexB.</text>
</comment>
<comment type="cofactor">
    <cofactor evidence="13">
        <name>Mg(2+)</name>
        <dbReference type="ChEBI" id="CHEBI:18420"/>
    </cofactor>
</comment>
<dbReference type="InterPro" id="IPR000212">
    <property type="entry name" value="DNA_helicase_UvrD/REP"/>
</dbReference>
<dbReference type="GO" id="GO:0005829">
    <property type="term" value="C:cytosol"/>
    <property type="evidence" value="ECO:0007669"/>
    <property type="project" value="TreeGrafter"/>
</dbReference>
<evidence type="ECO:0000256" key="6">
    <source>
        <dbReference type="ARBA" id="ARBA00022839"/>
    </source>
</evidence>
<evidence type="ECO:0000256" key="11">
    <source>
        <dbReference type="ARBA" id="ARBA00034617"/>
    </source>
</evidence>
<dbReference type="Pfam" id="PF13361">
    <property type="entry name" value="UvrD_C"/>
    <property type="match status" value="1"/>
</dbReference>
<dbReference type="InterPro" id="IPR014016">
    <property type="entry name" value="UvrD-like_ATP-bd"/>
</dbReference>
<dbReference type="InterPro" id="IPR027417">
    <property type="entry name" value="P-loop_NTPase"/>
</dbReference>
<keyword evidence="1 13" id="KW-0540">Nuclease</keyword>
<evidence type="ECO:0000256" key="13">
    <source>
        <dbReference type="HAMAP-Rule" id="MF_01451"/>
    </source>
</evidence>
<accession>E8UR78</accession>
<dbReference type="HOGENOM" id="CLU_001114_3_1_9"/>
<keyword evidence="7 13" id="KW-0067">ATP-binding</keyword>
<keyword evidence="9 13" id="KW-0234">DNA repair</keyword>
<keyword evidence="5 13" id="KW-0347">Helicase</keyword>
<dbReference type="EC" id="3.1.-.-" evidence="13"/>